<dbReference type="SUPFAM" id="SSF51905">
    <property type="entry name" value="FAD/NAD(P)-binding domain"/>
    <property type="match status" value="1"/>
</dbReference>
<reference evidence="7" key="1">
    <citation type="submission" date="2021-02" db="EMBL/GenBank/DDBJ databases">
        <title>Genome sequence Cadophora malorum strain M34.</title>
        <authorList>
            <person name="Stefanovic E."/>
            <person name="Vu D."/>
            <person name="Scully C."/>
            <person name="Dijksterhuis J."/>
            <person name="Roader J."/>
            <person name="Houbraken J."/>
        </authorList>
    </citation>
    <scope>NUCLEOTIDE SEQUENCE</scope>
    <source>
        <strain evidence="7">M34</strain>
    </source>
</reference>
<feature type="active site" description="Proton donor" evidence="2">
    <location>
        <position position="497"/>
    </location>
</feature>
<feature type="active site" description="Proton acceptor" evidence="2">
    <location>
        <position position="542"/>
    </location>
</feature>
<evidence type="ECO:0000256" key="2">
    <source>
        <dbReference type="PIRSR" id="PIRSR000137-1"/>
    </source>
</evidence>
<comment type="similarity">
    <text evidence="1 4">Belongs to the GMC oxidoreductase family.</text>
</comment>
<dbReference type="Gene3D" id="3.50.50.60">
    <property type="entry name" value="FAD/NAD(P)-binding domain"/>
    <property type="match status" value="1"/>
</dbReference>
<feature type="binding site" evidence="3">
    <location>
        <begin position="15"/>
        <end position="16"/>
    </location>
    <ligand>
        <name>FAD</name>
        <dbReference type="ChEBI" id="CHEBI:57692"/>
    </ligand>
</feature>
<dbReference type="PANTHER" id="PTHR11552">
    <property type="entry name" value="GLUCOSE-METHANOL-CHOLINE GMC OXIDOREDUCTASE"/>
    <property type="match status" value="1"/>
</dbReference>
<dbReference type="PROSITE" id="PS00624">
    <property type="entry name" value="GMC_OXRED_2"/>
    <property type="match status" value="1"/>
</dbReference>
<dbReference type="SUPFAM" id="SSF54373">
    <property type="entry name" value="FAD-linked reductases, C-terminal domain"/>
    <property type="match status" value="1"/>
</dbReference>
<evidence type="ECO:0000256" key="1">
    <source>
        <dbReference type="ARBA" id="ARBA00010790"/>
    </source>
</evidence>
<feature type="domain" description="Glucose-methanol-choline oxidoreductase N-terminal" evidence="6">
    <location>
        <begin position="278"/>
        <end position="292"/>
    </location>
</feature>
<comment type="cofactor">
    <cofactor evidence="3">
        <name>FAD</name>
        <dbReference type="ChEBI" id="CHEBI:57692"/>
    </cofactor>
</comment>
<evidence type="ECO:0000313" key="8">
    <source>
        <dbReference type="Proteomes" id="UP000664132"/>
    </source>
</evidence>
<keyword evidence="4" id="KW-0285">Flavoprotein</keyword>
<accession>A0A8H7W3N6</accession>
<dbReference type="EMBL" id="JAFJYH010000200">
    <property type="protein sequence ID" value="KAG4416005.1"/>
    <property type="molecule type" value="Genomic_DNA"/>
</dbReference>
<dbReference type="Gene3D" id="3.30.560.10">
    <property type="entry name" value="Glucose Oxidase, domain 3"/>
    <property type="match status" value="1"/>
</dbReference>
<dbReference type="PIRSF" id="PIRSF000137">
    <property type="entry name" value="Alcohol_oxidase"/>
    <property type="match status" value="1"/>
</dbReference>
<dbReference type="PANTHER" id="PTHR11552:SF134">
    <property type="entry name" value="GLUCOSE-METHANOL-CHOLINE OXIDOREDUCTASE N-TERMINAL DOMAIN-CONTAINING PROTEIN"/>
    <property type="match status" value="1"/>
</dbReference>
<protein>
    <recommendedName>
        <fullName evidence="5 6">Glucose-methanol-choline oxidoreductase N-terminal domain-containing protein</fullName>
    </recommendedName>
</protein>
<dbReference type="AlphaFoldDB" id="A0A8H7W3N6"/>
<gene>
    <name evidence="7" type="ORF">IFR04_010830</name>
</gene>
<keyword evidence="8" id="KW-1185">Reference proteome</keyword>
<proteinExistence type="inferred from homology"/>
<dbReference type="InterPro" id="IPR012132">
    <property type="entry name" value="GMC_OxRdtase"/>
</dbReference>
<dbReference type="GO" id="GO:0050660">
    <property type="term" value="F:flavin adenine dinucleotide binding"/>
    <property type="evidence" value="ECO:0007669"/>
    <property type="project" value="InterPro"/>
</dbReference>
<dbReference type="Proteomes" id="UP000664132">
    <property type="component" value="Unassembled WGS sequence"/>
</dbReference>
<dbReference type="InterPro" id="IPR036188">
    <property type="entry name" value="FAD/NAD-bd_sf"/>
</dbReference>
<evidence type="ECO:0000259" key="6">
    <source>
        <dbReference type="PROSITE" id="PS00624"/>
    </source>
</evidence>
<organism evidence="7 8">
    <name type="scientific">Cadophora malorum</name>
    <dbReference type="NCBI Taxonomy" id="108018"/>
    <lineage>
        <taxon>Eukaryota</taxon>
        <taxon>Fungi</taxon>
        <taxon>Dikarya</taxon>
        <taxon>Ascomycota</taxon>
        <taxon>Pezizomycotina</taxon>
        <taxon>Leotiomycetes</taxon>
        <taxon>Helotiales</taxon>
        <taxon>Ploettnerulaceae</taxon>
        <taxon>Cadophora</taxon>
    </lineage>
</organism>
<evidence type="ECO:0000259" key="5">
    <source>
        <dbReference type="PROSITE" id="PS00623"/>
    </source>
</evidence>
<dbReference type="Pfam" id="PF00732">
    <property type="entry name" value="GMC_oxred_N"/>
    <property type="match status" value="1"/>
</dbReference>
<evidence type="ECO:0000256" key="4">
    <source>
        <dbReference type="RuleBase" id="RU003968"/>
    </source>
</evidence>
<dbReference type="Pfam" id="PF05199">
    <property type="entry name" value="GMC_oxred_C"/>
    <property type="match status" value="1"/>
</dbReference>
<dbReference type="InterPro" id="IPR007867">
    <property type="entry name" value="GMC_OxRtase_C"/>
</dbReference>
<feature type="binding site" evidence="3">
    <location>
        <position position="242"/>
    </location>
    <ligand>
        <name>FAD</name>
        <dbReference type="ChEBI" id="CHEBI:57692"/>
    </ligand>
</feature>
<dbReference type="GO" id="GO:0016614">
    <property type="term" value="F:oxidoreductase activity, acting on CH-OH group of donors"/>
    <property type="evidence" value="ECO:0007669"/>
    <property type="project" value="InterPro"/>
</dbReference>
<sequence>MSEELFDFIIVGGGTSGCVVASRLAETPSRPSVLLIEAGSSNSSSSLRTPESRWTTCLTEPELNWNNVSTPQAQLHDRILPCFRGKGLGGSSAINFSNWIVGSRYDFDHLAERVGDDAWKWDGEGGVKERLRRVERLNLREDVDTDGIYEDKFLDRDSLRRHSTKGKVDMTFGDPAVPKWAEMLFDAAREAGVKINGDINSGDPTGWGLCPSTYHNGSRVTAATAYLSSPPNDLHTVTSTSVSRILFSSDSGSRRAVGVETSEGQQFRASKEVIISAGAIDSPKVLLLSGIGPREQLQNLGIDVVSDLEGVGKNLKDHPMATITLLLKANSTAPDLDDNEKDTAKSVGTPMPSAYLSPPAILTSSEFSNLPEKTQQHLRKVPLVEHGANNLPMTVPPDAIPAGAKIVTIFTALQNTQSSGSVTLASSYQADAPTIDVRIFEHEYDRRVAIEGMRSLMEFVKTPALSANVAELLEWPESERDEDILEHWRATAIPFFHFGGTCRMGRDDGDAGSVVDKEFKVRGVEGLRVVDLSVMPELGCGHTSAMAYLIGELASENIVAEYEL</sequence>
<keyword evidence="3 4" id="KW-0274">FAD</keyword>
<dbReference type="InterPro" id="IPR000172">
    <property type="entry name" value="GMC_OxRdtase_N"/>
</dbReference>
<evidence type="ECO:0000256" key="3">
    <source>
        <dbReference type="PIRSR" id="PIRSR000137-2"/>
    </source>
</evidence>
<comment type="caution">
    <text evidence="7">The sequence shown here is derived from an EMBL/GenBank/DDBJ whole genome shotgun (WGS) entry which is preliminary data.</text>
</comment>
<dbReference type="OrthoDB" id="269227at2759"/>
<feature type="domain" description="Glucose-methanol-choline oxidoreductase N-terminal" evidence="5">
    <location>
        <begin position="85"/>
        <end position="108"/>
    </location>
</feature>
<dbReference type="PROSITE" id="PS00623">
    <property type="entry name" value="GMC_OXRED_1"/>
    <property type="match status" value="1"/>
</dbReference>
<name>A0A8H7W3N6_9HELO</name>
<evidence type="ECO:0000313" key="7">
    <source>
        <dbReference type="EMBL" id="KAG4416005.1"/>
    </source>
</evidence>